<dbReference type="PANTHER" id="PTHR42988:SF2">
    <property type="entry name" value="CYCLIC NUCLEOTIDE PHOSPHODIESTERASE CBUA0032-RELATED"/>
    <property type="match status" value="1"/>
</dbReference>
<dbReference type="Gene3D" id="3.60.21.10">
    <property type="match status" value="1"/>
</dbReference>
<feature type="domain" description="Cyclic nucleotide phosphodiesterase C-terminal" evidence="8">
    <location>
        <begin position="364"/>
        <end position="471"/>
    </location>
</feature>
<dbReference type="EMBL" id="DXEU01000019">
    <property type="protein sequence ID" value="HIX51333.1"/>
    <property type="molecule type" value="Genomic_DNA"/>
</dbReference>
<sequence>MREHIFGGRLTGRLAAAAAAAALLSLSACAPTAVTEPEEPSAETGEQIAPETFPRPSEETVPPVETEPPEQEEWEPGFEKHIIVGSDIHYLSPELTDYGEAFQYDVEHGDGRLVTYIDQITDAFLEEVAERQPDVLILCGDLTTNGELASHEGLAEKLRWLEEQGVPVVVIPGNHDLNNPRAYGYRGNERYPAERTTPEQFRQIYGEFGYDEAVSEDATTLSYVWQLDGMTRLLMLDTCQYRDGNRVGGVILTETYDWIEEQLEEAWEEGMNIIPVAHHNLLEESEVYTVDCTIEHSEQLVDILGEWNVNIFLSGHLHVQHWMEEEDNNLYEIVSSSMTTPECKYGLLTYRDDCSFSYHTEEVDVEKWAAENGRTEEELLHFTEFRRPFLEQVFKNEAYGVLQHMEEITEEERLQMCEYYAWVNYMYYQGKAVEIRDAAYEDPAYGLWDSKGYITVLRDYVVSILNDAKRDYNYLEVE</sequence>
<evidence type="ECO:0000313" key="9">
    <source>
        <dbReference type="EMBL" id="HIX51333.1"/>
    </source>
</evidence>
<feature type="region of interest" description="Disordered" evidence="5">
    <location>
        <begin position="34"/>
        <end position="75"/>
    </location>
</feature>
<name>A0A9D1W2I7_9FIRM</name>
<dbReference type="InterPro" id="IPR040869">
    <property type="entry name" value="CNP_C"/>
</dbReference>
<dbReference type="Pfam" id="PF17839">
    <property type="entry name" value="CNP_C_terminal"/>
    <property type="match status" value="1"/>
</dbReference>
<dbReference type="SUPFAM" id="SSF56300">
    <property type="entry name" value="Metallo-dependent phosphatases"/>
    <property type="match status" value="1"/>
</dbReference>
<dbReference type="InterPro" id="IPR029052">
    <property type="entry name" value="Metallo-depent_PP-like"/>
</dbReference>
<feature type="domain" description="Calcineurin-like phosphoesterase" evidence="7">
    <location>
        <begin position="82"/>
        <end position="319"/>
    </location>
</feature>
<proteinExistence type="inferred from homology"/>
<dbReference type="InterPro" id="IPR050884">
    <property type="entry name" value="CNP_phosphodiesterase-III"/>
</dbReference>
<keyword evidence="1" id="KW-0479">Metal-binding</keyword>
<dbReference type="AlphaFoldDB" id="A0A9D1W2I7"/>
<keyword evidence="2" id="KW-0378">Hydrolase</keyword>
<keyword evidence="6" id="KW-0732">Signal</keyword>
<dbReference type="PROSITE" id="PS51257">
    <property type="entry name" value="PROKAR_LIPOPROTEIN"/>
    <property type="match status" value="1"/>
</dbReference>
<reference evidence="9" key="2">
    <citation type="submission" date="2021-04" db="EMBL/GenBank/DDBJ databases">
        <authorList>
            <person name="Gilroy R."/>
        </authorList>
    </citation>
    <scope>NUCLEOTIDE SEQUENCE</scope>
    <source>
        <strain evidence="9">ChiGjej4B4-12881</strain>
    </source>
</reference>
<dbReference type="Proteomes" id="UP000886780">
    <property type="component" value="Unassembled WGS sequence"/>
</dbReference>
<accession>A0A9D1W2I7</accession>
<evidence type="ECO:0000259" key="8">
    <source>
        <dbReference type="Pfam" id="PF17839"/>
    </source>
</evidence>
<evidence type="ECO:0000259" key="7">
    <source>
        <dbReference type="Pfam" id="PF00149"/>
    </source>
</evidence>
<evidence type="ECO:0000313" key="10">
    <source>
        <dbReference type="Proteomes" id="UP000886780"/>
    </source>
</evidence>
<dbReference type="GO" id="GO:0046872">
    <property type="term" value="F:metal ion binding"/>
    <property type="evidence" value="ECO:0007669"/>
    <property type="project" value="UniProtKB-KW"/>
</dbReference>
<dbReference type="InterPro" id="IPR012365">
    <property type="entry name" value="Pesteras_lmo2642"/>
</dbReference>
<protein>
    <submittedName>
        <fullName evidence="9">Metallophosphoesterase</fullName>
    </submittedName>
</protein>
<evidence type="ECO:0000256" key="1">
    <source>
        <dbReference type="ARBA" id="ARBA00022723"/>
    </source>
</evidence>
<feature type="chain" id="PRO_5039356833" evidence="6">
    <location>
        <begin position="31"/>
        <end position="478"/>
    </location>
</feature>
<dbReference type="PANTHER" id="PTHR42988">
    <property type="entry name" value="PHOSPHOHYDROLASE"/>
    <property type="match status" value="1"/>
</dbReference>
<comment type="caution">
    <text evidence="9">The sequence shown here is derived from an EMBL/GenBank/DDBJ whole genome shotgun (WGS) entry which is preliminary data.</text>
</comment>
<dbReference type="InterPro" id="IPR004843">
    <property type="entry name" value="Calcineurin-like_PHP"/>
</dbReference>
<dbReference type="Gene3D" id="1.10.246.180">
    <property type="match status" value="1"/>
</dbReference>
<evidence type="ECO:0000256" key="6">
    <source>
        <dbReference type="SAM" id="SignalP"/>
    </source>
</evidence>
<reference evidence="9" key="1">
    <citation type="journal article" date="2021" name="PeerJ">
        <title>Extensive microbial diversity within the chicken gut microbiome revealed by metagenomics and culture.</title>
        <authorList>
            <person name="Gilroy R."/>
            <person name="Ravi A."/>
            <person name="Getino M."/>
            <person name="Pursley I."/>
            <person name="Horton D.L."/>
            <person name="Alikhan N.F."/>
            <person name="Baker D."/>
            <person name="Gharbi K."/>
            <person name="Hall N."/>
            <person name="Watson M."/>
            <person name="Adriaenssens E.M."/>
            <person name="Foster-Nyarko E."/>
            <person name="Jarju S."/>
            <person name="Secka A."/>
            <person name="Antonio M."/>
            <person name="Oren A."/>
            <person name="Chaudhuri R.R."/>
            <person name="La Ragione R."/>
            <person name="Hildebrand F."/>
            <person name="Pallen M.J."/>
        </authorList>
    </citation>
    <scope>NUCLEOTIDE SEQUENCE</scope>
    <source>
        <strain evidence="9">ChiGjej4B4-12881</strain>
    </source>
</reference>
<evidence type="ECO:0000256" key="3">
    <source>
        <dbReference type="ARBA" id="ARBA00023004"/>
    </source>
</evidence>
<gene>
    <name evidence="9" type="ORF">IAA28_00845</name>
</gene>
<keyword evidence="3" id="KW-0408">Iron</keyword>
<dbReference type="GO" id="GO:0016787">
    <property type="term" value="F:hydrolase activity"/>
    <property type="evidence" value="ECO:0007669"/>
    <property type="project" value="UniProtKB-KW"/>
</dbReference>
<organism evidence="9 10">
    <name type="scientific">Candidatus Lachnoclostridium stercoripullorum</name>
    <dbReference type="NCBI Taxonomy" id="2838635"/>
    <lineage>
        <taxon>Bacteria</taxon>
        <taxon>Bacillati</taxon>
        <taxon>Bacillota</taxon>
        <taxon>Clostridia</taxon>
        <taxon>Lachnospirales</taxon>
        <taxon>Lachnospiraceae</taxon>
    </lineage>
</organism>
<feature type="signal peptide" evidence="6">
    <location>
        <begin position="1"/>
        <end position="30"/>
    </location>
</feature>
<dbReference type="PIRSF" id="PIRSF034890">
    <property type="entry name" value="Pesteras_lmo2642"/>
    <property type="match status" value="1"/>
</dbReference>
<evidence type="ECO:0000256" key="2">
    <source>
        <dbReference type="ARBA" id="ARBA00022801"/>
    </source>
</evidence>
<evidence type="ECO:0000256" key="4">
    <source>
        <dbReference type="ARBA" id="ARBA00025742"/>
    </source>
</evidence>
<evidence type="ECO:0000256" key="5">
    <source>
        <dbReference type="SAM" id="MobiDB-lite"/>
    </source>
</evidence>
<dbReference type="Pfam" id="PF00149">
    <property type="entry name" value="Metallophos"/>
    <property type="match status" value="1"/>
</dbReference>
<comment type="similarity">
    <text evidence="4">Belongs to the cyclic nucleotide phosphodiesterase class-III family.</text>
</comment>